<sequence>MGISACGDDADTAAGTSTTTVASAAAPAAEATTAAAAGVSDKELCEQANKAADSFKKAALTLAAAGDIPVTDAKAMLTDFASTLTKLADSGDGAVATALKANADAALQAAGEPNPVEAADTPESEKAGKDLNAACKAAGVTTVF</sequence>
<evidence type="ECO:0000313" key="1">
    <source>
        <dbReference type="EMBL" id="GIF26584.1"/>
    </source>
</evidence>
<reference evidence="1" key="1">
    <citation type="submission" date="2021-01" db="EMBL/GenBank/DDBJ databases">
        <title>Whole genome shotgun sequence of Actinoplanes tereljensis NBRC 105297.</title>
        <authorList>
            <person name="Komaki H."/>
            <person name="Tamura T."/>
        </authorList>
    </citation>
    <scope>NUCLEOTIDE SEQUENCE</scope>
    <source>
        <strain evidence="1">NBRC 105297</strain>
    </source>
</reference>
<accession>A0A919TYV9</accession>
<gene>
    <name evidence="1" type="ORF">Ate02nite_93140</name>
</gene>
<dbReference type="AlphaFoldDB" id="A0A919TYV9"/>
<evidence type="ECO:0000313" key="2">
    <source>
        <dbReference type="Proteomes" id="UP000623608"/>
    </source>
</evidence>
<dbReference type="RefSeq" id="WP_203814379.1">
    <property type="nucleotide sequence ID" value="NZ_BOMY01000061.1"/>
</dbReference>
<proteinExistence type="predicted"/>
<organism evidence="1 2">
    <name type="scientific">Paractinoplanes tereljensis</name>
    <dbReference type="NCBI Taxonomy" id="571912"/>
    <lineage>
        <taxon>Bacteria</taxon>
        <taxon>Bacillati</taxon>
        <taxon>Actinomycetota</taxon>
        <taxon>Actinomycetes</taxon>
        <taxon>Micromonosporales</taxon>
        <taxon>Micromonosporaceae</taxon>
        <taxon>Paractinoplanes</taxon>
    </lineage>
</organism>
<name>A0A919TYV9_9ACTN</name>
<protein>
    <submittedName>
        <fullName evidence="1">Uncharacterized protein</fullName>
    </submittedName>
</protein>
<dbReference type="Proteomes" id="UP000623608">
    <property type="component" value="Unassembled WGS sequence"/>
</dbReference>
<comment type="caution">
    <text evidence="1">The sequence shown here is derived from an EMBL/GenBank/DDBJ whole genome shotgun (WGS) entry which is preliminary data.</text>
</comment>
<keyword evidence="2" id="KW-1185">Reference proteome</keyword>
<dbReference type="EMBL" id="BOMY01000061">
    <property type="protein sequence ID" value="GIF26584.1"/>
    <property type="molecule type" value="Genomic_DNA"/>
</dbReference>